<dbReference type="Gene3D" id="3.40.50.150">
    <property type="entry name" value="Vaccinia Virus protein VP39"/>
    <property type="match status" value="1"/>
</dbReference>
<proteinExistence type="predicted"/>
<dbReference type="InterPro" id="IPR052514">
    <property type="entry name" value="SAM-dependent_MTase"/>
</dbReference>
<evidence type="ECO:0000313" key="2">
    <source>
        <dbReference type="EMBL" id="EGK01958.1"/>
    </source>
</evidence>
<dbReference type="eggNOG" id="COG4122">
    <property type="taxonomic scope" value="Bacteria"/>
</dbReference>
<dbReference type="SUPFAM" id="SSF53335">
    <property type="entry name" value="S-adenosyl-L-methionine-dependent methyltransferases"/>
    <property type="match status" value="1"/>
</dbReference>
<dbReference type="Pfam" id="PF05050">
    <property type="entry name" value="Methyltransf_21"/>
    <property type="match status" value="1"/>
</dbReference>
<dbReference type="EMBL" id="ADLV01000002">
    <property type="protein sequence ID" value="EGK01958.1"/>
    <property type="molecule type" value="Genomic_DNA"/>
</dbReference>
<sequence>MIIDNNYLVQRIETLIKEKQQSSRIEQKESNRLYQIKLRFPQWLRNIIFHPFNPVYSIYLQRKASIRKSKENYIPLESLHPLAVEFARYCFSQKVNFDSNIYYPHEDEAEIISFIDNRLKSVIAGYSCLNMTERQKDIIEKRKLIQAKTKKLSDGYSLDLDGLSYFLPSDSFQEHTYIHDYGLKYLPGYVHEYIKGKDFLDVGAYLGDTSILLLKKYNPERIFAYEPVGKNAEQLKETVRKNNADKIIVVNKGLGDKEEEVDIYINPEQLSSCTTNDSIAGASAIKEIIHITTIDKECRDRNVGLIKMDIEGAEYSSIQGALETIKRDKPVLLISLYHTGKDFFEIPPVLKAAVPDYQFRFFNIEIVNPISEKILVAYPAGHV</sequence>
<dbReference type="InterPro" id="IPR006342">
    <property type="entry name" value="FkbM_mtfrase"/>
</dbReference>
<feature type="domain" description="Methyltransferase FkbM" evidence="1">
    <location>
        <begin position="201"/>
        <end position="350"/>
    </location>
</feature>
<organism evidence="2 3">
    <name type="scientific">Dysgonomonas gadei ATCC BAA-286</name>
    <dbReference type="NCBI Taxonomy" id="742766"/>
    <lineage>
        <taxon>Bacteria</taxon>
        <taxon>Pseudomonadati</taxon>
        <taxon>Bacteroidota</taxon>
        <taxon>Bacteroidia</taxon>
        <taxon>Bacteroidales</taxon>
        <taxon>Dysgonomonadaceae</taxon>
        <taxon>Dysgonomonas</taxon>
    </lineage>
</organism>
<dbReference type="HOGENOM" id="CLU_058382_0_0_10"/>
<dbReference type="InterPro" id="IPR029063">
    <property type="entry name" value="SAM-dependent_MTases_sf"/>
</dbReference>
<dbReference type="NCBIfam" id="TIGR01444">
    <property type="entry name" value="fkbM_fam"/>
    <property type="match status" value="1"/>
</dbReference>
<protein>
    <recommendedName>
        <fullName evidence="1">Methyltransferase FkbM domain-containing protein</fullName>
    </recommendedName>
</protein>
<evidence type="ECO:0000313" key="3">
    <source>
        <dbReference type="Proteomes" id="UP000004913"/>
    </source>
</evidence>
<reference evidence="2 3" key="1">
    <citation type="submission" date="2011-04" db="EMBL/GenBank/DDBJ databases">
        <title>The Genome Sequence of Dysgonomonas gadei ATCC BAA-286.</title>
        <authorList>
            <consortium name="The Broad Institute Genome Sequencing Platform"/>
            <person name="Earl A."/>
            <person name="Ward D."/>
            <person name="Feldgarden M."/>
            <person name="Gevers D."/>
            <person name="Pudlo N."/>
            <person name="Martens E."/>
            <person name="Allen-Vercoe E."/>
            <person name="Young S.K."/>
            <person name="Zeng Q."/>
            <person name="Gargeya S."/>
            <person name="Fitzgerald M."/>
            <person name="Haas B."/>
            <person name="Abouelleil A."/>
            <person name="Alvarado L."/>
            <person name="Arachchi H.M."/>
            <person name="Berlin A."/>
            <person name="Brown A."/>
            <person name="Chapman S.B."/>
            <person name="Chen Z."/>
            <person name="Dunbar C."/>
            <person name="Freedman E."/>
            <person name="Gearin G."/>
            <person name="Gellesch M."/>
            <person name="Goldberg J."/>
            <person name="Griggs A."/>
            <person name="Gujja S."/>
            <person name="Heiman D."/>
            <person name="Howarth C."/>
            <person name="Larson L."/>
            <person name="Lui A."/>
            <person name="MacDonald P.J.P."/>
            <person name="Mehta T."/>
            <person name="Montmayeur A."/>
            <person name="Murphy C."/>
            <person name="Neiman D."/>
            <person name="Pearson M."/>
            <person name="Priest M."/>
            <person name="Roberts A."/>
            <person name="Saif S."/>
            <person name="Shea T."/>
            <person name="Shenoy N."/>
            <person name="Sisk P."/>
            <person name="Stolte C."/>
            <person name="Sykes S."/>
            <person name="Yandava C."/>
            <person name="Wortman J."/>
            <person name="Nusbaum C."/>
            <person name="Birren B."/>
        </authorList>
    </citation>
    <scope>NUCLEOTIDE SEQUENCE [LARGE SCALE GENOMIC DNA]</scope>
    <source>
        <strain evidence="2 3">ATCC BAA-286</strain>
    </source>
</reference>
<evidence type="ECO:0000259" key="1">
    <source>
        <dbReference type="Pfam" id="PF05050"/>
    </source>
</evidence>
<gene>
    <name evidence="2" type="ORF">HMPREF9455_00080</name>
</gene>
<dbReference type="OrthoDB" id="9812600at2"/>
<dbReference type="STRING" id="742766.HMPREF9455_00080"/>
<comment type="caution">
    <text evidence="2">The sequence shown here is derived from an EMBL/GenBank/DDBJ whole genome shotgun (WGS) entry which is preliminary data.</text>
</comment>
<dbReference type="Proteomes" id="UP000004913">
    <property type="component" value="Unassembled WGS sequence"/>
</dbReference>
<dbReference type="PANTHER" id="PTHR34203">
    <property type="entry name" value="METHYLTRANSFERASE, FKBM FAMILY PROTEIN"/>
    <property type="match status" value="1"/>
</dbReference>
<accession>F5ISL3</accession>
<dbReference type="PANTHER" id="PTHR34203:SF15">
    <property type="entry name" value="SLL1173 PROTEIN"/>
    <property type="match status" value="1"/>
</dbReference>
<dbReference type="AlphaFoldDB" id="F5ISL3"/>
<name>F5ISL3_9BACT</name>
<keyword evidence="3" id="KW-1185">Reference proteome</keyword>
<dbReference type="RefSeq" id="WP_006797580.1">
    <property type="nucleotide sequence ID" value="NZ_GL891979.1"/>
</dbReference>